<protein>
    <submittedName>
        <fullName evidence="3">Putative secreted protein</fullName>
    </submittedName>
</protein>
<dbReference type="InterPro" id="IPR007497">
    <property type="entry name" value="SIMPL/DUF541"/>
</dbReference>
<gene>
    <name evidence="3" type="ORF">EDC23_0901</name>
</gene>
<reference evidence="3 4" key="1">
    <citation type="submission" date="2019-03" db="EMBL/GenBank/DDBJ databases">
        <title>Genomic Encyclopedia of Type Strains, Phase IV (KMG-IV): sequencing the most valuable type-strain genomes for metagenomic binning, comparative biology and taxonomic classification.</title>
        <authorList>
            <person name="Goeker M."/>
        </authorList>
    </citation>
    <scope>NUCLEOTIDE SEQUENCE [LARGE SCALE GENOMIC DNA]</scope>
    <source>
        <strain evidence="3 4">DSM 16326</strain>
    </source>
</reference>
<dbReference type="PANTHER" id="PTHR34387">
    <property type="entry name" value="SLR1258 PROTEIN"/>
    <property type="match status" value="1"/>
</dbReference>
<dbReference type="AlphaFoldDB" id="A0A4R8INR8"/>
<sequence>MPGRQNIIIYSLAVLLMLLSASASADQETHYDRIHLAVTAEKEIDNDTLIVELSAREEGEDQAALASTVNRKIKQAVERSKQVSGIEVRTLTYQTHPRYQKQRLIGWRVHQAMQLKSEDIEALSQLLGELQANLSIDSLNYDISRPQREKAEQALIEQAIERFKQRAENITRQFGREKYRLVKMAINRDDQTVRPMQMRTQSAMQEKRSAPEVEPGRQILRVTVDATIELVVK</sequence>
<dbReference type="RefSeq" id="WP_134081586.1">
    <property type="nucleotide sequence ID" value="NZ_SOQX01000002.1"/>
</dbReference>
<evidence type="ECO:0000313" key="3">
    <source>
        <dbReference type="EMBL" id="TDY02526.1"/>
    </source>
</evidence>
<feature type="signal peptide" evidence="2">
    <location>
        <begin position="1"/>
        <end position="25"/>
    </location>
</feature>
<feature type="coiled-coil region" evidence="1">
    <location>
        <begin position="113"/>
        <end position="173"/>
    </location>
</feature>
<dbReference type="OrthoDB" id="7062395at2"/>
<keyword evidence="1" id="KW-0175">Coiled coil</keyword>
<evidence type="ECO:0000313" key="4">
    <source>
        <dbReference type="Proteomes" id="UP000294914"/>
    </source>
</evidence>
<evidence type="ECO:0000256" key="2">
    <source>
        <dbReference type="SAM" id="SignalP"/>
    </source>
</evidence>
<dbReference type="Pfam" id="PF04402">
    <property type="entry name" value="SIMPL"/>
    <property type="match status" value="1"/>
</dbReference>
<organism evidence="3 4">
    <name type="scientific">Thiohalophilus thiocyanatoxydans</name>
    <dbReference type="NCBI Taxonomy" id="381308"/>
    <lineage>
        <taxon>Bacteria</taxon>
        <taxon>Pseudomonadati</taxon>
        <taxon>Pseudomonadota</taxon>
        <taxon>Gammaproteobacteria</taxon>
        <taxon>Thiohalomonadales</taxon>
        <taxon>Thiohalophilaceae</taxon>
        <taxon>Thiohalophilus</taxon>
    </lineage>
</organism>
<dbReference type="InterPro" id="IPR052022">
    <property type="entry name" value="26kDa_periplasmic_antigen"/>
</dbReference>
<dbReference type="Gene3D" id="3.30.70.2970">
    <property type="entry name" value="Protein of unknown function (DUF541), domain 2"/>
    <property type="match status" value="1"/>
</dbReference>
<dbReference type="Gene3D" id="3.30.110.170">
    <property type="entry name" value="Protein of unknown function (DUF541), domain 1"/>
    <property type="match status" value="1"/>
</dbReference>
<keyword evidence="4" id="KW-1185">Reference proteome</keyword>
<dbReference type="PANTHER" id="PTHR34387:SF1">
    <property type="entry name" value="PERIPLASMIC IMMUNOGENIC PROTEIN"/>
    <property type="match status" value="1"/>
</dbReference>
<name>A0A4R8INR8_9GAMM</name>
<dbReference type="GO" id="GO:0006974">
    <property type="term" value="P:DNA damage response"/>
    <property type="evidence" value="ECO:0007669"/>
    <property type="project" value="TreeGrafter"/>
</dbReference>
<evidence type="ECO:0000256" key="1">
    <source>
        <dbReference type="SAM" id="Coils"/>
    </source>
</evidence>
<keyword evidence="2" id="KW-0732">Signal</keyword>
<dbReference type="Proteomes" id="UP000294914">
    <property type="component" value="Unassembled WGS sequence"/>
</dbReference>
<comment type="caution">
    <text evidence="3">The sequence shown here is derived from an EMBL/GenBank/DDBJ whole genome shotgun (WGS) entry which is preliminary data.</text>
</comment>
<feature type="chain" id="PRO_5020551422" evidence="2">
    <location>
        <begin position="26"/>
        <end position="233"/>
    </location>
</feature>
<proteinExistence type="predicted"/>
<accession>A0A4R8INR8</accession>
<dbReference type="EMBL" id="SOQX01000002">
    <property type="protein sequence ID" value="TDY02526.1"/>
    <property type="molecule type" value="Genomic_DNA"/>
</dbReference>